<protein>
    <submittedName>
        <fullName evidence="1">Uncharacterized protein</fullName>
    </submittedName>
</protein>
<sequence length="115" mass="12629">MTIKGFYLVGQDKTIYRQDIHIDRYHDFEALQVAVAEQYNIIQSTGIGLQDSTGQDLRDLDAVLDCDQDIGIAVDGQSIKDAAGPEGLPFVGSYYEVFPDHLGNHQTPQQSIGSA</sequence>
<accession>A0A2W1DJ48</accession>
<comment type="caution">
    <text evidence="1">The sequence shown here is derived from an EMBL/GenBank/DDBJ whole genome shotgun (WGS) entry which is preliminary data.</text>
</comment>
<keyword evidence="2" id="KW-1185">Reference proteome</keyword>
<dbReference type="Proteomes" id="UP000249757">
    <property type="component" value="Unassembled WGS sequence"/>
</dbReference>
<reference evidence="2" key="1">
    <citation type="journal article" date="2022" name="Microb. Genom.">
        <title>A global pangenome for the wheat fungal pathogen Pyrenophora tritici-repentis and prediction of effector protein structural homology.</title>
        <authorList>
            <person name="Moolhuijzen P.M."/>
            <person name="See P.T."/>
            <person name="Shi G."/>
            <person name="Powell H.R."/>
            <person name="Cockram J."/>
            <person name="Jorgensen L.N."/>
            <person name="Benslimane H."/>
            <person name="Strelkov S.E."/>
            <person name="Turner J."/>
            <person name="Liu Z."/>
            <person name="Moffat C.S."/>
        </authorList>
    </citation>
    <scope>NUCLEOTIDE SEQUENCE [LARGE SCALE GENOMIC DNA]</scope>
</reference>
<organism evidence="1 2">
    <name type="scientific">Pyrenophora tritici-repentis</name>
    <dbReference type="NCBI Taxonomy" id="45151"/>
    <lineage>
        <taxon>Eukaryota</taxon>
        <taxon>Fungi</taxon>
        <taxon>Dikarya</taxon>
        <taxon>Ascomycota</taxon>
        <taxon>Pezizomycotina</taxon>
        <taxon>Dothideomycetes</taxon>
        <taxon>Pleosporomycetidae</taxon>
        <taxon>Pleosporales</taxon>
        <taxon>Pleosporineae</taxon>
        <taxon>Pleosporaceae</taxon>
        <taxon>Pyrenophora</taxon>
    </lineage>
</organism>
<gene>
    <name evidence="1" type="ORF">Ptr86124_011275</name>
</gene>
<dbReference type="EMBL" id="NRDI02000019">
    <property type="protein sequence ID" value="KAI1509689.1"/>
    <property type="molecule type" value="Genomic_DNA"/>
</dbReference>
<name>A0A2W1DJ48_9PLEO</name>
<evidence type="ECO:0000313" key="1">
    <source>
        <dbReference type="EMBL" id="KAI1509689.1"/>
    </source>
</evidence>
<proteinExistence type="predicted"/>
<dbReference type="AlphaFoldDB" id="A0A2W1DJ48"/>
<evidence type="ECO:0000313" key="2">
    <source>
        <dbReference type="Proteomes" id="UP000249757"/>
    </source>
</evidence>